<organism evidence="3 4">
    <name type="scientific">Puccinia sorghi</name>
    <dbReference type="NCBI Taxonomy" id="27349"/>
    <lineage>
        <taxon>Eukaryota</taxon>
        <taxon>Fungi</taxon>
        <taxon>Dikarya</taxon>
        <taxon>Basidiomycota</taxon>
        <taxon>Pucciniomycotina</taxon>
        <taxon>Pucciniomycetes</taxon>
        <taxon>Pucciniales</taxon>
        <taxon>Pucciniaceae</taxon>
        <taxon>Puccinia</taxon>
    </lineage>
</organism>
<feature type="transmembrane region" description="Helical" evidence="2">
    <location>
        <begin position="217"/>
        <end position="238"/>
    </location>
</feature>
<evidence type="ECO:0000256" key="1">
    <source>
        <dbReference type="SAM" id="MobiDB-lite"/>
    </source>
</evidence>
<comment type="caution">
    <text evidence="3">The sequence shown here is derived from an EMBL/GenBank/DDBJ whole genome shotgun (WGS) entry which is preliminary data.</text>
</comment>
<dbReference type="EMBL" id="LAVV01014004">
    <property type="protein sequence ID" value="KNZ45129.1"/>
    <property type="molecule type" value="Genomic_DNA"/>
</dbReference>
<evidence type="ECO:0000256" key="2">
    <source>
        <dbReference type="SAM" id="Phobius"/>
    </source>
</evidence>
<keyword evidence="2" id="KW-1133">Transmembrane helix</keyword>
<feature type="region of interest" description="Disordered" evidence="1">
    <location>
        <begin position="37"/>
        <end position="64"/>
    </location>
</feature>
<reference evidence="3 4" key="1">
    <citation type="submission" date="2015-08" db="EMBL/GenBank/DDBJ databases">
        <title>Next Generation Sequencing and Analysis of the Genome of Puccinia sorghi L Schw, the Causal Agent of Maize Common Rust.</title>
        <authorList>
            <person name="Rochi L."/>
            <person name="Burguener G."/>
            <person name="Darino M."/>
            <person name="Turjanski A."/>
            <person name="Kreff E."/>
            <person name="Dieguez M.J."/>
            <person name="Sacco F."/>
        </authorList>
    </citation>
    <scope>NUCLEOTIDE SEQUENCE [LARGE SCALE GENOMIC DNA]</scope>
    <source>
        <strain evidence="3 4">RO10H11247</strain>
    </source>
</reference>
<keyword evidence="4" id="KW-1185">Reference proteome</keyword>
<evidence type="ECO:0000313" key="4">
    <source>
        <dbReference type="Proteomes" id="UP000037035"/>
    </source>
</evidence>
<dbReference type="STRING" id="27349.A0A0L6U993"/>
<feature type="compositionally biased region" description="Basic and acidic residues" evidence="1">
    <location>
        <begin position="118"/>
        <end position="132"/>
    </location>
</feature>
<dbReference type="VEuPathDB" id="FungiDB:VP01_845g2"/>
<protein>
    <submittedName>
        <fullName evidence="3">Uncharacterized protein</fullName>
    </submittedName>
</protein>
<keyword evidence="2" id="KW-0472">Membrane</keyword>
<accession>A0A0L6U993</accession>
<dbReference type="Proteomes" id="UP000037035">
    <property type="component" value="Unassembled WGS sequence"/>
</dbReference>
<name>A0A0L6U993_9BASI</name>
<feature type="region of interest" description="Disordered" evidence="1">
    <location>
        <begin position="114"/>
        <end position="134"/>
    </location>
</feature>
<evidence type="ECO:0000313" key="3">
    <source>
        <dbReference type="EMBL" id="KNZ45129.1"/>
    </source>
</evidence>
<keyword evidence="2" id="KW-0812">Transmembrane</keyword>
<feature type="compositionally biased region" description="Basic and acidic residues" evidence="1">
    <location>
        <begin position="37"/>
        <end position="46"/>
    </location>
</feature>
<sequence>MFGITYSQHETNRSNPRWKQKTKCLQKSIFDIGQLDGHEIGGEHKGRTGVNLGSDLDKEEGQDSVSDLDLEDLAIVVDLLKYSQESGSDTLSEELAADIMWDEMELSDMEELNSRNVTDNKNEGKHTGEARSSHQQLEWFPYGSQQVRNEWPRRGWINAEETYLHLMLHLYKKVHALVDLFDLYFPHWKTLFRTKSRVQAILNLELEENLSLFENRFYCLSIGTLLSLVLLCYILLMVDLANPIFNSKLDLYPCDTDAFMCTSSLRFRSGVKSSQLTFECKCWWFLENISTFMSQHGLFSKCIKPRTIENLFLANCSDFSLTDSERFRHRVKLDEFFHNCIWGVSKPIPFPNLLRLRG</sequence>
<gene>
    <name evidence="3" type="ORF">VP01_845g2</name>
</gene>
<proteinExistence type="predicted"/>
<dbReference type="AlphaFoldDB" id="A0A0L6U993"/>